<feature type="region of interest" description="Disordered" evidence="2">
    <location>
        <begin position="362"/>
        <end position="389"/>
    </location>
</feature>
<dbReference type="Proteomes" id="UP000478052">
    <property type="component" value="Unassembled WGS sequence"/>
</dbReference>
<sequence length="621" mass="69752">MRKMELPLKNVVQIFVLIAVMTRVDSTRVPGIRGISKIQEIPQYRFHYYVKDDKTVGDYKPLQEENKNEGKVGPFNNIANSNGNMQIVNYRVDKSNGLQTDMSTNVGASPLKISLNNPVYNTQADVLKELTVSSEASPIVVEPINIQEQKSSKPIEMDSKDEYNLTDSTDKATTLIELMNTNQTEDRKDDIIKDEQVTDQVLIQDEGITIKQTEFTIPFKKPNPVSTDNFKYNDDEAIKKDIVKMIQNINGDREQSDLRLNSKNTLSDKPLKVVETGVETDSMEMEQQESYQPSHGHSKFKSQQLSNKPLRLVGYNPSIFGLLYDTQANYNRPSQIQQPPNNQGYLAGFGIHGDIKQQTYDNSGVYYSQPSSTSPQPGNYKGNKKSNLPIPTQPLYYYDPHSMVMLPVYTNMIQNDYSITETKPQPTQPQADSGKNGFNLMQILSGGSFYKGSEQAEGSQQMAVKDSIKPEYNKFEKSKPVEKHDKSKPLETRDKPKPLETQDKLKPPQTLMFYLNPGEPPIDLKSLTSSPNVHLTFDQQPQSDCNGKTLKTPTIKSNKPIQPIPLCSDCVPALGIMGLPSTQPAAVQQKKSIATPQVMPIWNGQTVSKFNYLILPTPINK</sequence>
<evidence type="ECO:0000256" key="2">
    <source>
        <dbReference type="SAM" id="MobiDB-lite"/>
    </source>
</evidence>
<dbReference type="OrthoDB" id="6382835at2759"/>
<evidence type="ECO:0000313" key="5">
    <source>
        <dbReference type="Proteomes" id="UP000478052"/>
    </source>
</evidence>
<dbReference type="GO" id="GO:0042302">
    <property type="term" value="F:structural constituent of cuticle"/>
    <property type="evidence" value="ECO:0007669"/>
    <property type="project" value="UniProtKB-UniRule"/>
</dbReference>
<proteinExistence type="predicted"/>
<evidence type="ECO:0000256" key="1">
    <source>
        <dbReference type="PROSITE-ProRule" id="PRU00497"/>
    </source>
</evidence>
<keyword evidence="1" id="KW-0193">Cuticle</keyword>
<accession>A0A6G0ZJN8</accession>
<dbReference type="EMBL" id="VUJU01000322">
    <property type="protein sequence ID" value="KAF0771201.1"/>
    <property type="molecule type" value="Genomic_DNA"/>
</dbReference>
<dbReference type="PROSITE" id="PS51155">
    <property type="entry name" value="CHIT_BIND_RR_2"/>
    <property type="match status" value="1"/>
</dbReference>
<feature type="chain" id="PRO_5026146747" evidence="3">
    <location>
        <begin position="27"/>
        <end position="621"/>
    </location>
</feature>
<gene>
    <name evidence="4" type="ORF">FWK35_00005608</name>
</gene>
<comment type="caution">
    <text evidence="4">The sequence shown here is derived from an EMBL/GenBank/DDBJ whole genome shotgun (WGS) entry which is preliminary data.</text>
</comment>
<evidence type="ECO:0000313" key="4">
    <source>
        <dbReference type="EMBL" id="KAF0771201.1"/>
    </source>
</evidence>
<evidence type="ECO:0000256" key="3">
    <source>
        <dbReference type="SAM" id="SignalP"/>
    </source>
</evidence>
<name>A0A6G0ZJN8_APHCR</name>
<keyword evidence="3" id="KW-0732">Signal</keyword>
<feature type="compositionally biased region" description="Basic and acidic residues" evidence="2">
    <location>
        <begin position="471"/>
        <end position="506"/>
    </location>
</feature>
<keyword evidence="5" id="KW-1185">Reference proteome</keyword>
<feature type="signal peptide" evidence="3">
    <location>
        <begin position="1"/>
        <end position="26"/>
    </location>
</feature>
<feature type="compositionally biased region" description="Low complexity" evidence="2">
    <location>
        <begin position="368"/>
        <end position="377"/>
    </location>
</feature>
<dbReference type="AlphaFoldDB" id="A0A6G0ZJN8"/>
<reference evidence="4 5" key="1">
    <citation type="submission" date="2019-08" db="EMBL/GenBank/DDBJ databases">
        <title>Whole genome of Aphis craccivora.</title>
        <authorList>
            <person name="Voronova N.V."/>
            <person name="Shulinski R.S."/>
            <person name="Bandarenka Y.V."/>
            <person name="Zhorov D.G."/>
            <person name="Warner D."/>
        </authorList>
    </citation>
    <scope>NUCLEOTIDE SEQUENCE [LARGE SCALE GENOMIC DNA]</scope>
    <source>
        <strain evidence="4">180601</strain>
        <tissue evidence="4">Whole Body</tissue>
    </source>
</reference>
<feature type="compositionally biased region" description="Polar residues" evidence="2">
    <location>
        <begin position="288"/>
        <end position="301"/>
    </location>
</feature>
<feature type="region of interest" description="Disordered" evidence="2">
    <location>
        <begin position="280"/>
        <end position="301"/>
    </location>
</feature>
<organism evidence="4 5">
    <name type="scientific">Aphis craccivora</name>
    <name type="common">Cowpea aphid</name>
    <dbReference type="NCBI Taxonomy" id="307492"/>
    <lineage>
        <taxon>Eukaryota</taxon>
        <taxon>Metazoa</taxon>
        <taxon>Ecdysozoa</taxon>
        <taxon>Arthropoda</taxon>
        <taxon>Hexapoda</taxon>
        <taxon>Insecta</taxon>
        <taxon>Pterygota</taxon>
        <taxon>Neoptera</taxon>
        <taxon>Paraneoptera</taxon>
        <taxon>Hemiptera</taxon>
        <taxon>Sternorrhyncha</taxon>
        <taxon>Aphidomorpha</taxon>
        <taxon>Aphidoidea</taxon>
        <taxon>Aphididae</taxon>
        <taxon>Aphidini</taxon>
        <taxon>Aphis</taxon>
        <taxon>Aphis</taxon>
    </lineage>
</organism>
<protein>
    <submittedName>
        <fullName evidence="4">Uncharacterized protein</fullName>
    </submittedName>
</protein>
<feature type="region of interest" description="Disordered" evidence="2">
    <location>
        <begin position="471"/>
        <end position="507"/>
    </location>
</feature>
<dbReference type="InterPro" id="IPR000618">
    <property type="entry name" value="Insect_cuticle"/>
</dbReference>